<dbReference type="InterPro" id="IPR000073">
    <property type="entry name" value="AB_hydrolase_1"/>
</dbReference>
<evidence type="ECO:0000313" key="3">
    <source>
        <dbReference type="Proteomes" id="UP000321638"/>
    </source>
</evidence>
<dbReference type="EMBL" id="VDUZ01000006">
    <property type="protein sequence ID" value="TXL78718.1"/>
    <property type="molecule type" value="Genomic_DNA"/>
</dbReference>
<dbReference type="PRINTS" id="PR00111">
    <property type="entry name" value="ABHYDROLASE"/>
</dbReference>
<dbReference type="InterPro" id="IPR050266">
    <property type="entry name" value="AB_hydrolase_sf"/>
</dbReference>
<dbReference type="Proteomes" id="UP000321638">
    <property type="component" value="Unassembled WGS sequence"/>
</dbReference>
<dbReference type="InterPro" id="IPR029058">
    <property type="entry name" value="AB_hydrolase_fold"/>
</dbReference>
<comment type="caution">
    <text evidence="2">The sequence shown here is derived from an EMBL/GenBank/DDBJ whole genome shotgun (WGS) entry which is preliminary data.</text>
</comment>
<gene>
    <name evidence="2" type="ORF">FHP25_06895</name>
</gene>
<protein>
    <submittedName>
        <fullName evidence="2">Alpha/beta hydrolase</fullName>
    </submittedName>
</protein>
<dbReference type="Gene3D" id="3.40.50.1820">
    <property type="entry name" value="alpha/beta hydrolase"/>
    <property type="match status" value="1"/>
</dbReference>
<evidence type="ECO:0000259" key="1">
    <source>
        <dbReference type="Pfam" id="PF00561"/>
    </source>
</evidence>
<dbReference type="GO" id="GO:0016787">
    <property type="term" value="F:hydrolase activity"/>
    <property type="evidence" value="ECO:0007669"/>
    <property type="project" value="UniProtKB-KW"/>
</dbReference>
<reference evidence="2 3" key="1">
    <citation type="submission" date="2019-06" db="EMBL/GenBank/DDBJ databases">
        <title>New taxonomy in bacterial strain CC-CFT640, isolated from vineyard.</title>
        <authorList>
            <person name="Lin S.-Y."/>
            <person name="Tsai C.-F."/>
            <person name="Young C.-C."/>
        </authorList>
    </citation>
    <scope>NUCLEOTIDE SEQUENCE [LARGE SCALE GENOMIC DNA]</scope>
    <source>
        <strain evidence="2 3">CC-CFT640</strain>
    </source>
</reference>
<keyword evidence="2" id="KW-0378">Hydrolase</keyword>
<sequence>MTASVHTIDVAAGFQPNPVLVKGEGPPLVYLHGLLGQEWDGLLDGLSATRRVHAPAHAGADEPDDLRGISGMHDLILYYDDVLDALGLDRIDLVGHSFGGMVAAEIAAARPDRVRRLVLIDALGLWRDDAPVADYLLVPSDKQAALLLGDPNSDAVRARLALPDDPEQRITQTLRRTTSMASITHFLWPIPERGLSQRLRRIKAPTLVVWGAEDRLVPSVYARDFAGAIASARIEMIAGAGHTPHFPDCRTVLDKVAAFLA</sequence>
<name>A0A5C8PR84_9HYPH</name>
<dbReference type="Pfam" id="PF00561">
    <property type="entry name" value="Abhydrolase_1"/>
    <property type="match status" value="1"/>
</dbReference>
<feature type="domain" description="AB hydrolase-1" evidence="1">
    <location>
        <begin position="26"/>
        <end position="246"/>
    </location>
</feature>
<dbReference type="GO" id="GO:0016020">
    <property type="term" value="C:membrane"/>
    <property type="evidence" value="ECO:0007669"/>
    <property type="project" value="TreeGrafter"/>
</dbReference>
<dbReference type="PANTHER" id="PTHR43798:SF33">
    <property type="entry name" value="HYDROLASE, PUTATIVE (AFU_ORTHOLOGUE AFUA_2G14860)-RELATED"/>
    <property type="match status" value="1"/>
</dbReference>
<proteinExistence type="predicted"/>
<dbReference type="OrthoDB" id="9808398at2"/>
<accession>A0A5C8PR84</accession>
<dbReference type="RefSeq" id="WP_147846188.1">
    <property type="nucleotide sequence ID" value="NZ_VDUZ01000006.1"/>
</dbReference>
<dbReference type="PANTHER" id="PTHR43798">
    <property type="entry name" value="MONOACYLGLYCEROL LIPASE"/>
    <property type="match status" value="1"/>
</dbReference>
<keyword evidence="3" id="KW-1185">Reference proteome</keyword>
<dbReference type="AlphaFoldDB" id="A0A5C8PR84"/>
<organism evidence="2 3">
    <name type="scientific">Vineibacter terrae</name>
    <dbReference type="NCBI Taxonomy" id="2586908"/>
    <lineage>
        <taxon>Bacteria</taxon>
        <taxon>Pseudomonadati</taxon>
        <taxon>Pseudomonadota</taxon>
        <taxon>Alphaproteobacteria</taxon>
        <taxon>Hyphomicrobiales</taxon>
        <taxon>Vineibacter</taxon>
    </lineage>
</organism>
<evidence type="ECO:0000313" key="2">
    <source>
        <dbReference type="EMBL" id="TXL78718.1"/>
    </source>
</evidence>
<dbReference type="SUPFAM" id="SSF53474">
    <property type="entry name" value="alpha/beta-Hydrolases"/>
    <property type="match status" value="1"/>
</dbReference>